<feature type="domain" description="DDE Tnp4" evidence="3">
    <location>
        <begin position="113"/>
        <end position="265"/>
    </location>
</feature>
<evidence type="ECO:0000259" key="3">
    <source>
        <dbReference type="Pfam" id="PF13359"/>
    </source>
</evidence>
<comment type="caution">
    <text evidence="4">The sequence shown here is derived from an EMBL/GenBank/DDBJ whole genome shotgun (WGS) entry which is preliminary data.</text>
</comment>
<protein>
    <submittedName>
        <fullName evidence="4">Transposase family protein</fullName>
    </submittedName>
</protein>
<dbReference type="EMBL" id="JBHMCG010000179">
    <property type="protein sequence ID" value="MFB9578488.1"/>
    <property type="molecule type" value="Genomic_DNA"/>
</dbReference>
<dbReference type="Pfam" id="PF13359">
    <property type="entry name" value="DDE_Tnp_4"/>
    <property type="match status" value="1"/>
</dbReference>
<gene>
    <name evidence="4" type="ORF">ACFFTL_41065</name>
</gene>
<evidence type="ECO:0000313" key="4">
    <source>
        <dbReference type="EMBL" id="MFB9578488.1"/>
    </source>
</evidence>
<dbReference type="Proteomes" id="UP001589710">
    <property type="component" value="Unassembled WGS sequence"/>
</dbReference>
<reference evidence="4 5" key="1">
    <citation type="submission" date="2024-09" db="EMBL/GenBank/DDBJ databases">
        <authorList>
            <person name="Sun Q."/>
            <person name="Mori K."/>
        </authorList>
    </citation>
    <scope>NUCLEOTIDE SEQUENCE [LARGE SCALE GENOMIC DNA]</scope>
    <source>
        <strain evidence="4 5">JCM 3331</strain>
    </source>
</reference>
<evidence type="ECO:0000313" key="5">
    <source>
        <dbReference type="Proteomes" id="UP001589710"/>
    </source>
</evidence>
<sequence>MDTAAEASAPLVYGLALKTPAGTVDRIVGALVRYHHRIGSRWQLHGFPLQAVLTCAFLEGGHTYRSLAEGNGVPKSTCYNLIQEGIKVLARRALPLTEVVRLAVKAGWDYLIVDGVNIPTERVNGRIGRKQPWYSGKHKRHGGSVTTIAAPDGELLWVSGVLPGRTIDIRAARRFRIADKVLAHLGLLADLGYIGLHPDVITGYKRRRGEKTLPEGKKAANQAQAALRCIGERANAQLKCWKVLACDFRGSPRQITVIVKAVLTLQYLIRDPFGTNKNETTS</sequence>
<dbReference type="RefSeq" id="WP_386145106.1">
    <property type="nucleotide sequence ID" value="NZ_JBHMCG010000179.1"/>
</dbReference>
<dbReference type="InterPro" id="IPR027806">
    <property type="entry name" value="HARBI1_dom"/>
</dbReference>
<proteinExistence type="predicted"/>
<organism evidence="4 5">
    <name type="scientific">Streptomyces yanii</name>
    <dbReference type="NCBI Taxonomy" id="78510"/>
    <lineage>
        <taxon>Bacteria</taxon>
        <taxon>Bacillati</taxon>
        <taxon>Actinomycetota</taxon>
        <taxon>Actinomycetes</taxon>
        <taxon>Kitasatosporales</taxon>
        <taxon>Streptomycetaceae</taxon>
        <taxon>Streptomyces</taxon>
    </lineage>
</organism>
<keyword evidence="2" id="KW-0479">Metal-binding</keyword>
<keyword evidence="5" id="KW-1185">Reference proteome</keyword>
<evidence type="ECO:0000256" key="1">
    <source>
        <dbReference type="ARBA" id="ARBA00001968"/>
    </source>
</evidence>
<accession>A0ABV5RKU2</accession>
<name>A0ABV5RKU2_9ACTN</name>
<evidence type="ECO:0000256" key="2">
    <source>
        <dbReference type="ARBA" id="ARBA00022723"/>
    </source>
</evidence>
<comment type="cofactor">
    <cofactor evidence="1">
        <name>a divalent metal cation</name>
        <dbReference type="ChEBI" id="CHEBI:60240"/>
    </cofactor>
</comment>